<protein>
    <submittedName>
        <fullName evidence="1">Putative baseplate wedge protein</fullName>
    </submittedName>
</protein>
<organism evidence="1 2">
    <name type="scientific">Erwinia phage pEa_SNUABM_5</name>
    <dbReference type="NCBI Taxonomy" id="2797313"/>
    <lineage>
        <taxon>Viruses</taxon>
        <taxon>Duplodnaviria</taxon>
        <taxon>Heunggongvirae</taxon>
        <taxon>Uroviricota</taxon>
        <taxon>Caudoviricetes</taxon>
        <taxon>Rivsvirus</taxon>
        <taxon>Rivsvirus SNUABM5</taxon>
    </lineage>
</organism>
<proteinExistence type="predicted"/>
<accession>A0A7T8EPG7</accession>
<dbReference type="Proteomes" id="UP000596123">
    <property type="component" value="Segment"/>
</dbReference>
<evidence type="ECO:0000313" key="2">
    <source>
        <dbReference type="Proteomes" id="UP000596123"/>
    </source>
</evidence>
<evidence type="ECO:0000313" key="1">
    <source>
        <dbReference type="EMBL" id="QQO90276.1"/>
    </source>
</evidence>
<keyword evidence="2" id="KW-1185">Reference proteome</keyword>
<name>A0A7T8EPG7_9CAUD</name>
<dbReference type="EMBL" id="MW366843">
    <property type="protein sequence ID" value="QQO90276.1"/>
    <property type="molecule type" value="Genomic_DNA"/>
</dbReference>
<sequence>MVQIVASVDEWGIDPLSVELFNDADSSQHTVKTIDASMEGNPQLLSVDNYGSTQFWNLILIANALVHPSEMKAGMSVKLPIKQARAAVKQLKRTTI</sequence>
<gene>
    <name evidence="1" type="ORF">pEaSNUABM5_00134</name>
</gene>
<reference evidence="1 2" key="1">
    <citation type="submission" date="2020-12" db="EMBL/GenBank/DDBJ databases">
        <title>Complete genome sequence of Erwinia phage pEa_SNUABM_5.</title>
        <authorList>
            <person name="Kim S.G."/>
            <person name="Lee S.B."/>
            <person name="Kwon J."/>
            <person name="Park S.C."/>
        </authorList>
    </citation>
    <scope>NUCLEOTIDE SEQUENCE [LARGE SCALE GENOMIC DNA]</scope>
</reference>